<dbReference type="PANTHER" id="PTHR12802:SF44">
    <property type="entry name" value="SWI_SNF COMPLEX SUBUNIT SWI3B"/>
    <property type="match status" value="1"/>
</dbReference>
<comment type="caution">
    <text evidence="12">The sequence shown here is derived from an EMBL/GenBank/DDBJ whole genome shotgun (WGS) entry which is preliminary data.</text>
</comment>
<feature type="domain" description="HTH myb-type" evidence="11">
    <location>
        <begin position="368"/>
        <end position="405"/>
    </location>
</feature>
<protein>
    <recommendedName>
        <fullName evidence="14">SWI/SNF complex subunit SWI3B</fullName>
    </recommendedName>
</protein>
<evidence type="ECO:0000313" key="12">
    <source>
        <dbReference type="EMBL" id="THG01967.1"/>
    </source>
</evidence>
<evidence type="ECO:0000256" key="1">
    <source>
        <dbReference type="ARBA" id="ARBA00004123"/>
    </source>
</evidence>
<dbReference type="SMART" id="SM00717">
    <property type="entry name" value="SANT"/>
    <property type="match status" value="1"/>
</dbReference>
<feature type="compositionally biased region" description="Low complexity" evidence="7">
    <location>
        <begin position="37"/>
        <end position="55"/>
    </location>
</feature>
<dbReference type="Pfam" id="PF16495">
    <property type="entry name" value="SWIRM-assoc_1"/>
    <property type="match status" value="1"/>
</dbReference>
<keyword evidence="2" id="KW-0217">Developmental protein</keyword>
<evidence type="ECO:0000256" key="5">
    <source>
        <dbReference type="ARBA" id="ARBA00023163"/>
    </source>
</evidence>
<name>A0A4V3WKS9_CAMSN</name>
<dbReference type="GO" id="GO:0005634">
    <property type="term" value="C:nucleus"/>
    <property type="evidence" value="ECO:0007669"/>
    <property type="project" value="UniProtKB-SubCell"/>
</dbReference>
<keyword evidence="6" id="KW-0539">Nucleus</keyword>
<keyword evidence="13" id="KW-1185">Reference proteome</keyword>
<feature type="compositionally biased region" description="Pro residues" evidence="7">
    <location>
        <begin position="1"/>
        <end position="13"/>
    </location>
</feature>
<dbReference type="InterPro" id="IPR032451">
    <property type="entry name" value="SMARCC_C"/>
</dbReference>
<dbReference type="InterPro" id="IPR007526">
    <property type="entry name" value="SWIRM"/>
</dbReference>
<dbReference type="FunFam" id="1.10.10.60:FF:000014">
    <property type="entry name" value="SWI/SNF complex subunit SMARCC2 isoform C"/>
    <property type="match status" value="1"/>
</dbReference>
<keyword evidence="4" id="KW-0238">DNA-binding</keyword>
<evidence type="ECO:0000259" key="10">
    <source>
        <dbReference type="PROSITE" id="PS51293"/>
    </source>
</evidence>
<dbReference type="SUPFAM" id="SSF46689">
    <property type="entry name" value="Homeodomain-like"/>
    <property type="match status" value="2"/>
</dbReference>
<evidence type="ECO:0000259" key="11">
    <source>
        <dbReference type="PROSITE" id="PS51294"/>
    </source>
</evidence>
<comment type="subcellular location">
    <subcellularLocation>
        <location evidence="1">Nucleus</location>
    </subcellularLocation>
</comment>
<keyword evidence="5" id="KW-0804">Transcription</keyword>
<dbReference type="PROSITE" id="PS50934">
    <property type="entry name" value="SWIRM"/>
    <property type="match status" value="1"/>
</dbReference>
<dbReference type="Pfam" id="PF00249">
    <property type="entry name" value="Myb_DNA-binding"/>
    <property type="match status" value="1"/>
</dbReference>
<proteinExistence type="predicted"/>
<dbReference type="PANTHER" id="PTHR12802">
    <property type="entry name" value="SWI/SNF COMPLEX-RELATED"/>
    <property type="match status" value="1"/>
</dbReference>
<dbReference type="STRING" id="542762.A0A4V3WKS9"/>
<feature type="domain" description="SANT" evidence="10">
    <location>
        <begin position="366"/>
        <end position="417"/>
    </location>
</feature>
<dbReference type="InterPro" id="IPR017884">
    <property type="entry name" value="SANT_dom"/>
</dbReference>
<evidence type="ECO:0000259" key="9">
    <source>
        <dbReference type="PROSITE" id="PS50934"/>
    </source>
</evidence>
<reference evidence="12 13" key="1">
    <citation type="journal article" date="2018" name="Proc. Natl. Acad. Sci. U.S.A.">
        <title>Draft genome sequence of Camellia sinensis var. sinensis provides insights into the evolution of the tea genome and tea quality.</title>
        <authorList>
            <person name="Wei C."/>
            <person name="Yang H."/>
            <person name="Wang S."/>
            <person name="Zhao J."/>
            <person name="Liu C."/>
            <person name="Gao L."/>
            <person name="Xia E."/>
            <person name="Lu Y."/>
            <person name="Tai Y."/>
            <person name="She G."/>
            <person name="Sun J."/>
            <person name="Cao H."/>
            <person name="Tong W."/>
            <person name="Gao Q."/>
            <person name="Li Y."/>
            <person name="Deng W."/>
            <person name="Jiang X."/>
            <person name="Wang W."/>
            <person name="Chen Q."/>
            <person name="Zhang S."/>
            <person name="Li H."/>
            <person name="Wu J."/>
            <person name="Wang P."/>
            <person name="Li P."/>
            <person name="Shi C."/>
            <person name="Zheng F."/>
            <person name="Jian J."/>
            <person name="Huang B."/>
            <person name="Shan D."/>
            <person name="Shi M."/>
            <person name="Fang C."/>
            <person name="Yue Y."/>
            <person name="Li F."/>
            <person name="Li D."/>
            <person name="Wei S."/>
            <person name="Han B."/>
            <person name="Jiang C."/>
            <person name="Yin Y."/>
            <person name="Xia T."/>
            <person name="Zhang Z."/>
            <person name="Bennetzen J.L."/>
            <person name="Zhao S."/>
            <person name="Wan X."/>
        </authorList>
    </citation>
    <scope>NUCLEOTIDE SEQUENCE [LARGE SCALE GENOMIC DNA]</scope>
    <source>
        <strain evidence="13">cv. Shuchazao</strain>
        <tissue evidence="12">Leaf</tissue>
    </source>
</reference>
<accession>A0A4V3WKS9</accession>
<dbReference type="Gene3D" id="1.10.10.10">
    <property type="entry name" value="Winged helix-like DNA-binding domain superfamily/Winged helix DNA-binding domain"/>
    <property type="match status" value="1"/>
</dbReference>
<evidence type="ECO:0008006" key="14">
    <source>
        <dbReference type="Google" id="ProtNLM"/>
    </source>
</evidence>
<sequence length="621" mass="69889">MGTNSPPPQPQPPVQVQEVPRPSSEPTTLKPDSSPANPTTTIPTPTINPTINPTIASNDSKETPVTITSKPQEPPSSDADFIYIPGYSRWFSWNNIHECEARFLPEFFDGRSPSKNPRAYKYYRNSIVRRFRENPTRKITFTEARKTIIGDVGSVRRVFDFLEAWGLINYSPPATSKLPLKWEDKESKSITASLQSTGEPAGSAADYMVPKKRLCSGCKSVCSIACFASDKQVSGMNLKLELRDDIGDNFFKLLLSNCLVHRDIIGNCHFWMWSGNEDEDEETKKKKKMKNTYLRASSRCVAVAGGLRSEEMLLLLKKKTKKIAPLSLLRNLALYDLTLCARCYVRGNYRVGVSSSDFRRVEINEEIKTDWTDKETLQLLEAVMHFGDDWKKVAEYVGGRSERECVTCFIKLPFAEQFVEDPESTKADNKFCQTNGQNDTEIGSQSFGTAFPNKKMRLSPLADASNPIMAQAAFLSALGGVEVAEIAAHAAVRALSELRYRTIKDSPESLSGHGRQQEPDATSNGDTTLKTLEGAHVDAQSHVEKEEQDLEKAISRIADVQMKEIQDKISYFEEFELQMDREWQQLRQMKNLLFVDQLTLHFHQSAAPKIAESIQQNIKTE</sequence>
<dbReference type="Pfam" id="PF04433">
    <property type="entry name" value="SWIRM"/>
    <property type="match status" value="1"/>
</dbReference>
<dbReference type="InterPro" id="IPR001005">
    <property type="entry name" value="SANT/Myb"/>
</dbReference>
<evidence type="ECO:0000313" key="13">
    <source>
        <dbReference type="Proteomes" id="UP000306102"/>
    </source>
</evidence>
<dbReference type="CDD" id="cd00167">
    <property type="entry name" value="SANT"/>
    <property type="match status" value="1"/>
</dbReference>
<dbReference type="PROSITE" id="PS51293">
    <property type="entry name" value="SANT"/>
    <property type="match status" value="1"/>
</dbReference>
<organism evidence="12 13">
    <name type="scientific">Camellia sinensis var. sinensis</name>
    <name type="common">China tea</name>
    <dbReference type="NCBI Taxonomy" id="542762"/>
    <lineage>
        <taxon>Eukaryota</taxon>
        <taxon>Viridiplantae</taxon>
        <taxon>Streptophyta</taxon>
        <taxon>Embryophyta</taxon>
        <taxon>Tracheophyta</taxon>
        <taxon>Spermatophyta</taxon>
        <taxon>Magnoliopsida</taxon>
        <taxon>eudicotyledons</taxon>
        <taxon>Gunneridae</taxon>
        <taxon>Pentapetalae</taxon>
        <taxon>asterids</taxon>
        <taxon>Ericales</taxon>
        <taxon>Theaceae</taxon>
        <taxon>Camellia</taxon>
    </lineage>
</organism>
<evidence type="ECO:0000256" key="6">
    <source>
        <dbReference type="ARBA" id="ARBA00023242"/>
    </source>
</evidence>
<dbReference type="Proteomes" id="UP000306102">
    <property type="component" value="Unassembled WGS sequence"/>
</dbReference>
<dbReference type="InterPro" id="IPR009057">
    <property type="entry name" value="Homeodomain-like_sf"/>
</dbReference>
<feature type="region of interest" description="Disordered" evidence="7">
    <location>
        <begin position="506"/>
        <end position="528"/>
    </location>
</feature>
<dbReference type="InterPro" id="IPR017930">
    <property type="entry name" value="Myb_dom"/>
</dbReference>
<dbReference type="AlphaFoldDB" id="A0A4V3WKS9"/>
<evidence type="ECO:0000256" key="2">
    <source>
        <dbReference type="ARBA" id="ARBA00022473"/>
    </source>
</evidence>
<dbReference type="GO" id="GO:0003677">
    <property type="term" value="F:DNA binding"/>
    <property type="evidence" value="ECO:0007669"/>
    <property type="project" value="UniProtKB-KW"/>
</dbReference>
<evidence type="ECO:0000256" key="4">
    <source>
        <dbReference type="ARBA" id="ARBA00023125"/>
    </source>
</evidence>
<dbReference type="EMBL" id="SDRB02011285">
    <property type="protein sequence ID" value="THG01967.1"/>
    <property type="molecule type" value="Genomic_DNA"/>
</dbReference>
<keyword evidence="3" id="KW-0805">Transcription regulation</keyword>
<dbReference type="Gene3D" id="1.10.10.60">
    <property type="entry name" value="Homeodomain-like"/>
    <property type="match status" value="1"/>
</dbReference>
<dbReference type="PROSITE" id="PS50090">
    <property type="entry name" value="MYB_LIKE"/>
    <property type="match status" value="1"/>
</dbReference>
<dbReference type="PROSITE" id="PS51294">
    <property type="entry name" value="HTH_MYB"/>
    <property type="match status" value="1"/>
</dbReference>
<dbReference type="FunFam" id="1.10.10.10:FF:000020">
    <property type="entry name" value="SWI/SNF complex subunit SMARCC2 isoform c"/>
    <property type="match status" value="1"/>
</dbReference>
<evidence type="ECO:0000259" key="8">
    <source>
        <dbReference type="PROSITE" id="PS50090"/>
    </source>
</evidence>
<evidence type="ECO:0000256" key="7">
    <source>
        <dbReference type="SAM" id="MobiDB-lite"/>
    </source>
</evidence>
<feature type="region of interest" description="Disordered" evidence="7">
    <location>
        <begin position="1"/>
        <end position="78"/>
    </location>
</feature>
<feature type="domain" description="Myb-like" evidence="8">
    <location>
        <begin position="368"/>
        <end position="405"/>
    </location>
</feature>
<feature type="domain" description="SWIRM" evidence="9">
    <location>
        <begin position="82"/>
        <end position="179"/>
    </location>
</feature>
<feature type="compositionally biased region" description="Polar residues" evidence="7">
    <location>
        <begin position="24"/>
        <end position="36"/>
    </location>
</feature>
<dbReference type="InterPro" id="IPR036388">
    <property type="entry name" value="WH-like_DNA-bd_sf"/>
</dbReference>
<evidence type="ECO:0000256" key="3">
    <source>
        <dbReference type="ARBA" id="ARBA00023015"/>
    </source>
</evidence>
<feature type="compositionally biased region" description="Polar residues" evidence="7">
    <location>
        <begin position="519"/>
        <end position="528"/>
    </location>
</feature>
<gene>
    <name evidence="12" type="ORF">TEA_002533</name>
</gene>